<dbReference type="AlphaFoldDB" id="E8N9P9"/>
<gene>
    <name evidence="1" type="ordered locus">MTES_1554</name>
</gene>
<reference key="2">
    <citation type="submission" date="2011-02" db="EMBL/GenBank/DDBJ databases">
        <title>Genome sequence of Microbacterium testaceum StLB037.</title>
        <authorList>
            <person name="Morohoshi T."/>
            <person name="Wang W.Z."/>
            <person name="Someya N."/>
            <person name="Ikeda T."/>
        </authorList>
    </citation>
    <scope>NUCLEOTIDE SEQUENCE</scope>
    <source>
        <strain>StLB037</strain>
    </source>
</reference>
<evidence type="ECO:0000313" key="1">
    <source>
        <dbReference type="EMBL" id="BAJ74518.1"/>
    </source>
</evidence>
<reference evidence="1 2" key="1">
    <citation type="journal article" date="2011" name="J. Bacteriol.">
        <title>Genome sequence of Microbacterium testaceum StLB037, an N-acylhomoserine lactone-degrading bacterium isolated from potato leaves.</title>
        <authorList>
            <person name="Morohoshi T."/>
            <person name="Wang W.-Z."/>
            <person name="Someya N."/>
            <person name="Ikeda T."/>
        </authorList>
    </citation>
    <scope>NUCLEOTIDE SEQUENCE [LARGE SCALE GENOMIC DNA]</scope>
    <source>
        <strain evidence="1 2">StLB037</strain>
    </source>
</reference>
<dbReference type="EMBL" id="AP012052">
    <property type="protein sequence ID" value="BAJ74518.1"/>
    <property type="molecule type" value="Genomic_DNA"/>
</dbReference>
<protein>
    <submittedName>
        <fullName evidence="1">Cyclopropane fatty acid synthase</fullName>
    </submittedName>
</protein>
<evidence type="ECO:0000313" key="2">
    <source>
        <dbReference type="Proteomes" id="UP000008975"/>
    </source>
</evidence>
<organism evidence="1 2">
    <name type="scientific">Microbacterium testaceum (strain StLB037)</name>
    <dbReference type="NCBI Taxonomy" id="979556"/>
    <lineage>
        <taxon>Bacteria</taxon>
        <taxon>Bacillati</taxon>
        <taxon>Actinomycetota</taxon>
        <taxon>Actinomycetes</taxon>
        <taxon>Micrococcales</taxon>
        <taxon>Microbacteriaceae</taxon>
        <taxon>Microbacterium</taxon>
    </lineage>
</organism>
<accession>E8N9P9</accession>
<dbReference type="Proteomes" id="UP000008975">
    <property type="component" value="Chromosome"/>
</dbReference>
<sequence>MMAAILPPSETQPSWRRRFVNALAAVASSGSISARASNGRIPGIRPPTVVIEDHVTEEDSAERGGIR</sequence>
<name>E8N9P9_MICTS</name>
<dbReference type="HOGENOM" id="CLU_2807691_0_0_11"/>
<proteinExistence type="predicted"/>
<dbReference type="KEGG" id="mts:MTES_1554"/>
<dbReference type="STRING" id="979556.MTES_1554"/>